<dbReference type="CDD" id="cd06587">
    <property type="entry name" value="VOC"/>
    <property type="match status" value="1"/>
</dbReference>
<dbReference type="EMBL" id="JAFBCV010000017">
    <property type="protein sequence ID" value="MBM7840812.1"/>
    <property type="molecule type" value="Genomic_DNA"/>
</dbReference>
<dbReference type="InterPro" id="IPR037523">
    <property type="entry name" value="VOC_core"/>
</dbReference>
<dbReference type="Pfam" id="PF18711">
    <property type="entry name" value="TxDE"/>
    <property type="match status" value="1"/>
</dbReference>
<protein>
    <submittedName>
        <fullName evidence="2">Catechol-2,3-dioxygenase</fullName>
    </submittedName>
</protein>
<dbReference type="Pfam" id="PF00903">
    <property type="entry name" value="Glyoxalase"/>
    <property type="match status" value="1"/>
</dbReference>
<evidence type="ECO:0000313" key="2">
    <source>
        <dbReference type="EMBL" id="MBM7840812.1"/>
    </source>
</evidence>
<sequence length="216" mass="24635">MKITKLEIHTSHFEETTLFYRETLGFPLLATSATEATFQCGETALTIKRSTSDYYYHFAFNIPPNLFLKAKEWTKKRVVLLRERGQDDVHFTDDMAKAIYFEDPAGNIVEFIARKETTPNASEEKFTIGHISGISEIGLSSNQLKEDANQLLSMGIPVRNDEVIHYSSYLTFFGEYTDGVYIILAPVGRRWLFSTKEAIACPILIETDRGTITRKE</sequence>
<comment type="caution">
    <text evidence="2">The sequence shown here is derived from an EMBL/GenBank/DDBJ whole genome shotgun (WGS) entry which is preliminary data.</text>
</comment>
<evidence type="ECO:0000313" key="3">
    <source>
        <dbReference type="Proteomes" id="UP001179280"/>
    </source>
</evidence>
<feature type="domain" description="VOC" evidence="1">
    <location>
        <begin position="2"/>
        <end position="114"/>
    </location>
</feature>
<dbReference type="RefSeq" id="WP_204468639.1">
    <property type="nucleotide sequence ID" value="NZ_JAFBCV010000017.1"/>
</dbReference>
<proteinExistence type="predicted"/>
<keyword evidence="3" id="KW-1185">Reference proteome</keyword>
<dbReference type="PROSITE" id="PS51819">
    <property type="entry name" value="VOC"/>
    <property type="match status" value="1"/>
</dbReference>
<dbReference type="InterPro" id="IPR029068">
    <property type="entry name" value="Glyas_Bleomycin-R_OHBP_Dase"/>
</dbReference>
<gene>
    <name evidence="2" type="ORF">JOC54_004105</name>
</gene>
<reference evidence="2" key="1">
    <citation type="submission" date="2021-01" db="EMBL/GenBank/DDBJ databases">
        <title>Genomic Encyclopedia of Type Strains, Phase IV (KMG-IV): sequencing the most valuable type-strain genomes for metagenomic binning, comparative biology and taxonomic classification.</title>
        <authorList>
            <person name="Goeker M."/>
        </authorList>
    </citation>
    <scope>NUCLEOTIDE SEQUENCE</scope>
    <source>
        <strain evidence="2">DSM 21943</strain>
    </source>
</reference>
<name>A0ABS2SZ65_9BACI</name>
<dbReference type="Gene3D" id="3.10.180.10">
    <property type="entry name" value="2,3-Dihydroxybiphenyl 1,2-Dioxygenase, domain 1"/>
    <property type="match status" value="1"/>
</dbReference>
<evidence type="ECO:0000259" key="1">
    <source>
        <dbReference type="PROSITE" id="PS51819"/>
    </source>
</evidence>
<dbReference type="InterPro" id="IPR040553">
    <property type="entry name" value="TxDE"/>
</dbReference>
<dbReference type="InterPro" id="IPR004360">
    <property type="entry name" value="Glyas_Fos-R_dOase_dom"/>
</dbReference>
<dbReference type="Proteomes" id="UP001179280">
    <property type="component" value="Unassembled WGS sequence"/>
</dbReference>
<accession>A0ABS2SZ65</accession>
<organism evidence="2 3">
    <name type="scientific">Shouchella xiaoxiensis</name>
    <dbReference type="NCBI Taxonomy" id="766895"/>
    <lineage>
        <taxon>Bacteria</taxon>
        <taxon>Bacillati</taxon>
        <taxon>Bacillota</taxon>
        <taxon>Bacilli</taxon>
        <taxon>Bacillales</taxon>
        <taxon>Bacillaceae</taxon>
        <taxon>Shouchella</taxon>
    </lineage>
</organism>
<dbReference type="SUPFAM" id="SSF54593">
    <property type="entry name" value="Glyoxalase/Bleomycin resistance protein/Dihydroxybiphenyl dioxygenase"/>
    <property type="match status" value="1"/>
</dbReference>